<dbReference type="VEuPathDB" id="FungiDB:SPSK_01320"/>
<dbReference type="GeneID" id="27663526"/>
<comment type="caution">
    <text evidence="1">The sequence shown here is derived from an EMBL/GenBank/DDBJ whole genome shotgun (WGS) entry which is preliminary data.</text>
</comment>
<reference evidence="1 2" key="1">
    <citation type="journal article" date="2014" name="BMC Genomics">
        <title>Comparative genomics of the major fungal agents of human and animal Sporotrichosis: Sporothrix schenckii and Sporothrix brasiliensis.</title>
        <authorList>
            <person name="Teixeira M.M."/>
            <person name="de Almeida L.G."/>
            <person name="Kubitschek-Barreira P."/>
            <person name="Alves F.L."/>
            <person name="Kioshima E.S."/>
            <person name="Abadio A.K."/>
            <person name="Fernandes L."/>
            <person name="Derengowski L.S."/>
            <person name="Ferreira K.S."/>
            <person name="Souza R.C."/>
            <person name="Ruiz J.C."/>
            <person name="de Andrade N.C."/>
            <person name="Paes H.C."/>
            <person name="Nicola A.M."/>
            <person name="Albuquerque P."/>
            <person name="Gerber A.L."/>
            <person name="Martins V.P."/>
            <person name="Peconick L.D."/>
            <person name="Neto A.V."/>
            <person name="Chaucanez C.B."/>
            <person name="Silva P.A."/>
            <person name="Cunha O.L."/>
            <person name="de Oliveira F.F."/>
            <person name="dos Santos T.C."/>
            <person name="Barros A.L."/>
            <person name="Soares M.A."/>
            <person name="de Oliveira L.M."/>
            <person name="Marini M.M."/>
            <person name="Villalobos-Duno H."/>
            <person name="Cunha M.M."/>
            <person name="de Hoog S."/>
            <person name="da Silveira J.F."/>
            <person name="Henrissat B."/>
            <person name="Nino-Vega G.A."/>
            <person name="Cisalpino P.S."/>
            <person name="Mora-Montes H.M."/>
            <person name="Almeida S.R."/>
            <person name="Stajich J.E."/>
            <person name="Lopes-Bezerra L.M."/>
            <person name="Vasconcelos A.T."/>
            <person name="Felipe M.S."/>
        </authorList>
    </citation>
    <scope>NUCLEOTIDE SEQUENCE [LARGE SCALE GENOMIC DNA]</scope>
    <source>
        <strain evidence="1 2">1099-18</strain>
    </source>
</reference>
<dbReference type="EMBL" id="AXCR01000011">
    <property type="protein sequence ID" value="KJR81409.1"/>
    <property type="molecule type" value="Genomic_DNA"/>
</dbReference>
<dbReference type="AlphaFoldDB" id="A0A0F2LX23"/>
<organism evidence="1 2">
    <name type="scientific">Sporothrix schenckii 1099-18</name>
    <dbReference type="NCBI Taxonomy" id="1397361"/>
    <lineage>
        <taxon>Eukaryota</taxon>
        <taxon>Fungi</taxon>
        <taxon>Dikarya</taxon>
        <taxon>Ascomycota</taxon>
        <taxon>Pezizomycotina</taxon>
        <taxon>Sordariomycetes</taxon>
        <taxon>Sordariomycetidae</taxon>
        <taxon>Ophiostomatales</taxon>
        <taxon>Ophiostomataceae</taxon>
        <taxon>Sporothrix</taxon>
    </lineage>
</organism>
<dbReference type="KEGG" id="ssck:SPSK_01320"/>
<dbReference type="Proteomes" id="UP000033710">
    <property type="component" value="Unassembled WGS sequence"/>
</dbReference>
<protein>
    <submittedName>
        <fullName evidence="1">Uncharacterized protein</fullName>
    </submittedName>
</protein>
<sequence length="71" mass="7836">MAALHAPPRMVPRVSRLLILARFVHATMYFSFVGEINVVASDTPRNGLTRYLGSDAARPQIKDEILQLDAG</sequence>
<gene>
    <name evidence="1" type="ORF">SPSK_01320</name>
</gene>
<name>A0A0F2LX23_SPOSC</name>
<evidence type="ECO:0000313" key="2">
    <source>
        <dbReference type="Proteomes" id="UP000033710"/>
    </source>
</evidence>
<dbReference type="RefSeq" id="XP_016584085.1">
    <property type="nucleotide sequence ID" value="XM_016728249.1"/>
</dbReference>
<evidence type="ECO:0000313" key="1">
    <source>
        <dbReference type="EMBL" id="KJR81409.1"/>
    </source>
</evidence>
<reference evidence="1 2" key="2">
    <citation type="journal article" date="2015" name="Eukaryot. Cell">
        <title>Asexual propagation of a virulent clone complex in a human and feline outbreak of sporotrichosis.</title>
        <authorList>
            <person name="Teixeira Mde M."/>
            <person name="Rodrigues A.M."/>
            <person name="Tsui C.K."/>
            <person name="de Almeida L.G."/>
            <person name="Van Diepeningen A.D."/>
            <person name="van den Ende B.G."/>
            <person name="Fernandes G.F."/>
            <person name="Kano R."/>
            <person name="Hamelin R.C."/>
            <person name="Lopes-Bezerra L.M."/>
            <person name="Vasconcelos A.T."/>
            <person name="de Hoog S."/>
            <person name="de Camargo Z.P."/>
            <person name="Felipe M.S."/>
        </authorList>
    </citation>
    <scope>NUCLEOTIDE SEQUENCE [LARGE SCALE GENOMIC DNA]</scope>
    <source>
        <strain evidence="1 2">1099-18</strain>
    </source>
</reference>
<proteinExistence type="predicted"/>
<accession>A0A0F2LX23</accession>